<gene>
    <name evidence="2" type="ORF">UFOPK3674_00463</name>
</gene>
<feature type="transmembrane region" description="Helical" evidence="1">
    <location>
        <begin position="89"/>
        <end position="110"/>
    </location>
</feature>
<evidence type="ECO:0000256" key="1">
    <source>
        <dbReference type="SAM" id="Phobius"/>
    </source>
</evidence>
<accession>A0A6J7HIE6</accession>
<feature type="transmembrane region" description="Helical" evidence="1">
    <location>
        <begin position="36"/>
        <end position="54"/>
    </location>
</feature>
<dbReference type="EMBL" id="CAFBMX010000002">
    <property type="protein sequence ID" value="CAB4919614.1"/>
    <property type="molecule type" value="Genomic_DNA"/>
</dbReference>
<feature type="transmembrane region" description="Helical" evidence="1">
    <location>
        <begin position="66"/>
        <end position="83"/>
    </location>
</feature>
<dbReference type="AlphaFoldDB" id="A0A6J7HIE6"/>
<evidence type="ECO:0000313" key="2">
    <source>
        <dbReference type="EMBL" id="CAB4919614.1"/>
    </source>
</evidence>
<name>A0A6J7HIE6_9ZZZZ</name>
<keyword evidence="1" id="KW-0472">Membrane</keyword>
<keyword evidence="1" id="KW-0812">Transmembrane</keyword>
<organism evidence="2">
    <name type="scientific">freshwater metagenome</name>
    <dbReference type="NCBI Taxonomy" id="449393"/>
    <lineage>
        <taxon>unclassified sequences</taxon>
        <taxon>metagenomes</taxon>
        <taxon>ecological metagenomes</taxon>
    </lineage>
</organism>
<reference evidence="2" key="1">
    <citation type="submission" date="2020-05" db="EMBL/GenBank/DDBJ databases">
        <authorList>
            <person name="Chiriac C."/>
            <person name="Salcher M."/>
            <person name="Ghai R."/>
            <person name="Kavagutti S V."/>
        </authorList>
    </citation>
    <scope>NUCLEOTIDE SEQUENCE</scope>
</reference>
<sequence>MIAARNAAIILAAAAVFTFLPGGGDAARIIDRTISVAFIAVLVWGVSLLRRRFALDLETLAVGYRALLYGGVGAIVLALAGASRMTDTGIGTLALVAILAAAMMALVLAVRELRSYS</sequence>
<keyword evidence="1" id="KW-1133">Transmembrane helix</keyword>
<proteinExistence type="predicted"/>
<protein>
    <submittedName>
        <fullName evidence="2">Unannotated protein</fullName>
    </submittedName>
</protein>